<keyword evidence="3" id="KW-1185">Reference proteome</keyword>
<accession>A0A8T0NPD6</accession>
<sequence>MALPAAGLAGRPSWPLLGGLVCPQRRRQLMPRMPSPQALRVWLKPRAPTKAPLVQRVTGRRWEPCAWPPATRRAPPGPCAACALPSRAESRGRRRLPPSAARR</sequence>
<dbReference type="Proteomes" id="UP000823388">
    <property type="component" value="Chromosome 9K"/>
</dbReference>
<feature type="compositionally biased region" description="Basic residues" evidence="1">
    <location>
        <begin position="92"/>
        <end position="103"/>
    </location>
</feature>
<protein>
    <submittedName>
        <fullName evidence="2">Uncharacterized protein</fullName>
    </submittedName>
</protein>
<feature type="region of interest" description="Disordered" evidence="1">
    <location>
        <begin position="68"/>
        <end position="103"/>
    </location>
</feature>
<feature type="compositionally biased region" description="Low complexity" evidence="1">
    <location>
        <begin position="68"/>
        <end position="83"/>
    </location>
</feature>
<evidence type="ECO:0000313" key="2">
    <source>
        <dbReference type="EMBL" id="KAG2549056.1"/>
    </source>
</evidence>
<organism evidence="2 3">
    <name type="scientific">Panicum virgatum</name>
    <name type="common">Blackwell switchgrass</name>
    <dbReference type="NCBI Taxonomy" id="38727"/>
    <lineage>
        <taxon>Eukaryota</taxon>
        <taxon>Viridiplantae</taxon>
        <taxon>Streptophyta</taxon>
        <taxon>Embryophyta</taxon>
        <taxon>Tracheophyta</taxon>
        <taxon>Spermatophyta</taxon>
        <taxon>Magnoliopsida</taxon>
        <taxon>Liliopsida</taxon>
        <taxon>Poales</taxon>
        <taxon>Poaceae</taxon>
        <taxon>PACMAD clade</taxon>
        <taxon>Panicoideae</taxon>
        <taxon>Panicodae</taxon>
        <taxon>Paniceae</taxon>
        <taxon>Panicinae</taxon>
        <taxon>Panicum</taxon>
        <taxon>Panicum sect. Hiantes</taxon>
    </lineage>
</organism>
<name>A0A8T0NPD6_PANVG</name>
<reference evidence="2" key="1">
    <citation type="submission" date="2020-05" db="EMBL/GenBank/DDBJ databases">
        <title>WGS assembly of Panicum virgatum.</title>
        <authorList>
            <person name="Lovell J.T."/>
            <person name="Jenkins J."/>
            <person name="Shu S."/>
            <person name="Juenger T.E."/>
            <person name="Schmutz J."/>
        </authorList>
    </citation>
    <scope>NUCLEOTIDE SEQUENCE</scope>
    <source>
        <strain evidence="2">AP13</strain>
    </source>
</reference>
<dbReference type="EMBL" id="CM029053">
    <property type="protein sequence ID" value="KAG2549056.1"/>
    <property type="molecule type" value="Genomic_DNA"/>
</dbReference>
<evidence type="ECO:0000313" key="3">
    <source>
        <dbReference type="Proteomes" id="UP000823388"/>
    </source>
</evidence>
<evidence type="ECO:0000256" key="1">
    <source>
        <dbReference type="SAM" id="MobiDB-lite"/>
    </source>
</evidence>
<gene>
    <name evidence="2" type="ORF">PVAP13_9KG289513</name>
</gene>
<proteinExistence type="predicted"/>
<dbReference type="AlphaFoldDB" id="A0A8T0NPD6"/>
<comment type="caution">
    <text evidence="2">The sequence shown here is derived from an EMBL/GenBank/DDBJ whole genome shotgun (WGS) entry which is preliminary data.</text>
</comment>